<comment type="caution">
    <text evidence="9">The sequence shown here is derived from an EMBL/GenBank/DDBJ whole genome shotgun (WGS) entry which is preliminary data.</text>
</comment>
<feature type="compositionally biased region" description="Low complexity" evidence="6">
    <location>
        <begin position="613"/>
        <end position="625"/>
    </location>
</feature>
<feature type="region of interest" description="Disordered" evidence="6">
    <location>
        <begin position="602"/>
        <end position="627"/>
    </location>
</feature>
<dbReference type="FunFam" id="2.40.50.140:FF:000262">
    <property type="entry name" value="Protein BREAST CANCER SUSCEPTIBILITY 2 homolog B"/>
    <property type="match status" value="1"/>
</dbReference>
<protein>
    <submittedName>
        <fullName evidence="9">Uncharacterized protein</fullName>
    </submittedName>
</protein>
<dbReference type="InterPro" id="IPR015525">
    <property type="entry name" value="BRCA2"/>
</dbReference>
<keyword evidence="10" id="KW-1185">Reference proteome</keyword>
<feature type="compositionally biased region" description="Low complexity" evidence="6">
    <location>
        <begin position="185"/>
        <end position="200"/>
    </location>
</feature>
<evidence type="ECO:0000259" key="8">
    <source>
        <dbReference type="Pfam" id="PF09169"/>
    </source>
</evidence>
<evidence type="ECO:0000313" key="10">
    <source>
        <dbReference type="Proteomes" id="UP001293593"/>
    </source>
</evidence>
<dbReference type="GO" id="GO:0003677">
    <property type="term" value="F:DNA binding"/>
    <property type="evidence" value="ECO:0007669"/>
    <property type="project" value="UniProtKB-KW"/>
</dbReference>
<dbReference type="GO" id="GO:0006355">
    <property type="term" value="P:regulation of DNA-templated transcription"/>
    <property type="evidence" value="ECO:0007669"/>
    <property type="project" value="TreeGrafter"/>
</dbReference>
<evidence type="ECO:0000313" key="9">
    <source>
        <dbReference type="EMBL" id="KAK4258369.1"/>
    </source>
</evidence>
<dbReference type="Pfam" id="PF00634">
    <property type="entry name" value="BRCA2"/>
    <property type="match status" value="1"/>
</dbReference>
<evidence type="ECO:0000256" key="3">
    <source>
        <dbReference type="ARBA" id="ARBA00023125"/>
    </source>
</evidence>
<dbReference type="GO" id="GO:0000724">
    <property type="term" value="P:double-strand break repair via homologous recombination"/>
    <property type="evidence" value="ECO:0007669"/>
    <property type="project" value="InterPro"/>
</dbReference>
<evidence type="ECO:0000256" key="1">
    <source>
        <dbReference type="ARBA" id="ARBA00022737"/>
    </source>
</evidence>
<dbReference type="PROSITE" id="PS50138">
    <property type="entry name" value="BRCA2_REPEAT"/>
    <property type="match status" value="1"/>
</dbReference>
<dbReference type="PANTHER" id="PTHR11289">
    <property type="entry name" value="BREAST CANCER TYPE 2 SUSCEPTIBILITY PROTEIN BRCA2"/>
    <property type="match status" value="1"/>
</dbReference>
<reference evidence="9" key="1">
    <citation type="submission" date="2023-10" db="EMBL/GenBank/DDBJ databases">
        <title>Chromosome-level genome of the transformable northern wattle, Acacia crassicarpa.</title>
        <authorList>
            <person name="Massaro I."/>
            <person name="Sinha N.R."/>
            <person name="Poethig S."/>
            <person name="Leichty A.R."/>
        </authorList>
    </citation>
    <scope>NUCLEOTIDE SEQUENCE</scope>
    <source>
        <strain evidence="9">Acra3RX</strain>
        <tissue evidence="9">Leaf</tissue>
    </source>
</reference>
<evidence type="ECO:0000256" key="2">
    <source>
        <dbReference type="ARBA" id="ARBA00022763"/>
    </source>
</evidence>
<evidence type="ECO:0000256" key="4">
    <source>
        <dbReference type="ARBA" id="ARBA00023172"/>
    </source>
</evidence>
<keyword evidence="5" id="KW-0234">DNA repair</keyword>
<gene>
    <name evidence="9" type="ORF">QN277_007827</name>
</gene>
<dbReference type="InterPro" id="IPR015252">
    <property type="entry name" value="BRCA2_hlx"/>
</dbReference>
<dbReference type="CDD" id="cd04493">
    <property type="entry name" value="BRCA2DBD_OB1"/>
    <property type="match status" value="1"/>
</dbReference>
<dbReference type="Gene3D" id="2.40.50.140">
    <property type="entry name" value="Nucleic acid-binding proteins"/>
    <property type="match status" value="4"/>
</dbReference>
<dbReference type="SUPFAM" id="SSF81878">
    <property type="entry name" value="BRCA2 tower domain"/>
    <property type="match status" value="1"/>
</dbReference>
<evidence type="ECO:0000259" key="7">
    <source>
        <dbReference type="Pfam" id="PF09103"/>
    </source>
</evidence>
<evidence type="ECO:0000256" key="6">
    <source>
        <dbReference type="SAM" id="MobiDB-lite"/>
    </source>
</evidence>
<organism evidence="9 10">
    <name type="scientific">Acacia crassicarpa</name>
    <name type="common">northern wattle</name>
    <dbReference type="NCBI Taxonomy" id="499986"/>
    <lineage>
        <taxon>Eukaryota</taxon>
        <taxon>Viridiplantae</taxon>
        <taxon>Streptophyta</taxon>
        <taxon>Embryophyta</taxon>
        <taxon>Tracheophyta</taxon>
        <taxon>Spermatophyta</taxon>
        <taxon>Magnoliopsida</taxon>
        <taxon>eudicotyledons</taxon>
        <taxon>Gunneridae</taxon>
        <taxon>Pentapetalae</taxon>
        <taxon>rosids</taxon>
        <taxon>fabids</taxon>
        <taxon>Fabales</taxon>
        <taxon>Fabaceae</taxon>
        <taxon>Caesalpinioideae</taxon>
        <taxon>mimosoid clade</taxon>
        <taxon>Acacieae</taxon>
        <taxon>Acacia</taxon>
    </lineage>
</organism>
<dbReference type="Pfam" id="PF09169">
    <property type="entry name" value="BRCA-2_helical"/>
    <property type="match status" value="1"/>
</dbReference>
<dbReference type="InterPro" id="IPR036315">
    <property type="entry name" value="BRCA2_hlx_sf"/>
</dbReference>
<dbReference type="EMBL" id="JAWXYG010000012">
    <property type="protein sequence ID" value="KAK4258369.1"/>
    <property type="molecule type" value="Genomic_DNA"/>
</dbReference>
<keyword evidence="4" id="KW-0233">DNA recombination</keyword>
<dbReference type="PANTHER" id="PTHR11289:SF0">
    <property type="entry name" value="BREAST CANCER TYPE 2 SUSCEPTIBILITY PROTEIN"/>
    <property type="match status" value="1"/>
</dbReference>
<feature type="domain" description="BRCA2 OB1" evidence="7">
    <location>
        <begin position="838"/>
        <end position="965"/>
    </location>
</feature>
<feature type="domain" description="Breast cancer type 2 susceptibility protein helical" evidence="8">
    <location>
        <begin position="762"/>
        <end position="834"/>
    </location>
</feature>
<dbReference type="SUPFAM" id="SSF50249">
    <property type="entry name" value="Nucleic acid-binding proteins"/>
    <property type="match status" value="3"/>
</dbReference>
<dbReference type="Proteomes" id="UP001293593">
    <property type="component" value="Unassembled WGS sequence"/>
</dbReference>
<keyword evidence="2" id="KW-0227">DNA damage</keyword>
<keyword evidence="1" id="KW-0677">Repeat</keyword>
<dbReference type="Pfam" id="PF09103">
    <property type="entry name" value="BRCA-2_OB1"/>
    <property type="match status" value="1"/>
</dbReference>
<name>A0AAE1MAV8_9FABA</name>
<feature type="region of interest" description="Disordered" evidence="6">
    <location>
        <begin position="185"/>
        <end position="205"/>
    </location>
</feature>
<accession>A0AAE1MAV8</accession>
<dbReference type="InterPro" id="IPR012340">
    <property type="entry name" value="NA-bd_OB-fold"/>
</dbReference>
<keyword evidence="3" id="KW-0238">DNA-binding</keyword>
<dbReference type="InterPro" id="IPR002093">
    <property type="entry name" value="BRCA2_repeat"/>
</dbReference>
<evidence type="ECO:0000256" key="5">
    <source>
        <dbReference type="ARBA" id="ARBA00023204"/>
    </source>
</evidence>
<dbReference type="InterPro" id="IPR015187">
    <property type="entry name" value="BRCA2_OB_1"/>
</dbReference>
<sequence>MSSWQMLSDNDDNFQWENCHFKPNAASNASSSPLPSMSDVLLQGCSVLLESRNEGVKRTPTFQTGLGKPVSVNQSSIAKASSVLGEDAYAGAGEDLAMDDDCNFSNSLFKTGNGKRVNISSNGLVRAKTLLGVKEDAIDCNSLSRKESTKPYAIGDACELQHSSQVQLNKGASSYGMMNAGPRLSPLSRSSPLSHSSPSLINNTKSVGGTSLNNYSADKELAMDDDYRLSNSLFKTGTGKRVNISSNGLARAKTLLGLEQDAIDCNSKSLEKTSKLCAIGEAYELQHSSQAQLDKGVSSYGMMNMGPHLSPFSRSSPSLINNTKSVGGIGLDNHAEGKEPGMDDGYHFSNSLFKTGTGKTVNVSSNALAGARTLLGLEDATDCNSQSLQQKTNLCVIGGAHELQHSSQAHLDKHDSSCGMMNVGSSLSSLSRSIPSLINNTKSVGGTHTIKNCSEINPVQPERYDSTCKEGSVKFFTAGGRSLSVSNDALQRARNLLGDPDLGGLFDEQDPGNAIFSFSKQRQSDSNASYAENDPHTPLYHHITNKSKYMTQSFTSPMKSSGHIEYSTEFPSVGSGSNLMTKFNAVGKEIDFSQSSISCQQTPLNNKNQVPDTTVSTSSSNVFSSRMDPLGKSSNQTFVEISNTVVTSYANNRQLLCGKRRLGPRVNVSSFKQPRSTRFSAPLKQDVSVFPDGSFKLSSSNTGCKKKVSTRYHFQNPRMNIREFFRMPLSEQKMLELYPNQSSQVTSGNAEKYVLDDGSGVNTMGSEAFFHMLAESGASTHYASKEWVTNHYKWIVWKLSCYERCYPGGSAGKFLTASNVLEELKYRYEREVNHGQRSVIKIFLEGDASCSSMMVLCISAIHPNQGLKIEGPSERRLQGPESSGAIKVELTDGWYSINAILDVPLSKKLAAGKLFVGQKLRIWGAELSGWTEPVSPLEVSTSVCLVLHMNGTYRVHWAEKLGLCKRAGPPLAFRCIKDNGGSIPQTLVGITRIYPLLYKERLSNGENVVRSEKMEANMIELYNQRCANVIEGVTSNLQEETEGLQFYDDGSEGAKIYIMLETAEDPGYLMADMSYEQLTSFSAYKAKLKATRQSNMEKSIEKALKDAGLGKRDVTQFMRVRVVGLTKKVRNDMPREGLITIWNPTENQRQVLVEGQAYLIAGLTPSRSDSNVLHLQARGSSTKWLPLSSSAREHFKPFLNCRKSISLSSLSDIPLSSEFDTAAYVVHVGEVQTSGHRKTQWIFVIDGSKSNVRFGNSISLLAICFCSRSTEYELTPPINYNLAGSTVGFCNLTKKEKDHNNHIWVAEATENSTHHLTFDSPHSSHLRHAASSVKTWAKNSSFSIGKVKERVLSIVGGCIR</sequence>
<dbReference type="SUPFAM" id="SSF81872">
    <property type="entry name" value="BRCA2 helical domain"/>
    <property type="match status" value="1"/>
</dbReference>
<feature type="compositionally biased region" description="Polar residues" evidence="6">
    <location>
        <begin position="602"/>
        <end position="612"/>
    </location>
</feature>
<proteinExistence type="predicted"/>